<organism evidence="2 3">
    <name type="scientific">Dreissena polymorpha</name>
    <name type="common">Zebra mussel</name>
    <name type="synonym">Mytilus polymorpha</name>
    <dbReference type="NCBI Taxonomy" id="45954"/>
    <lineage>
        <taxon>Eukaryota</taxon>
        <taxon>Metazoa</taxon>
        <taxon>Spiralia</taxon>
        <taxon>Lophotrochozoa</taxon>
        <taxon>Mollusca</taxon>
        <taxon>Bivalvia</taxon>
        <taxon>Autobranchia</taxon>
        <taxon>Heteroconchia</taxon>
        <taxon>Euheterodonta</taxon>
        <taxon>Imparidentia</taxon>
        <taxon>Neoheterodontei</taxon>
        <taxon>Myida</taxon>
        <taxon>Dreissenoidea</taxon>
        <taxon>Dreissenidae</taxon>
        <taxon>Dreissena</taxon>
    </lineage>
</organism>
<reference evidence="2" key="1">
    <citation type="journal article" date="2019" name="bioRxiv">
        <title>The Genome of the Zebra Mussel, Dreissena polymorpha: A Resource for Invasive Species Research.</title>
        <authorList>
            <person name="McCartney M.A."/>
            <person name="Auch B."/>
            <person name="Kono T."/>
            <person name="Mallez S."/>
            <person name="Zhang Y."/>
            <person name="Obille A."/>
            <person name="Becker A."/>
            <person name="Abrahante J.E."/>
            <person name="Garbe J."/>
            <person name="Badalamenti J.P."/>
            <person name="Herman A."/>
            <person name="Mangelson H."/>
            <person name="Liachko I."/>
            <person name="Sullivan S."/>
            <person name="Sone E.D."/>
            <person name="Koren S."/>
            <person name="Silverstein K.A.T."/>
            <person name="Beckman K.B."/>
            <person name="Gohl D.M."/>
        </authorList>
    </citation>
    <scope>NUCLEOTIDE SEQUENCE</scope>
    <source>
        <strain evidence="2">Duluth1</strain>
        <tissue evidence="2">Whole animal</tissue>
    </source>
</reference>
<evidence type="ECO:0000313" key="3">
    <source>
        <dbReference type="Proteomes" id="UP000828390"/>
    </source>
</evidence>
<protein>
    <submittedName>
        <fullName evidence="2">Uncharacterized protein</fullName>
    </submittedName>
</protein>
<evidence type="ECO:0000313" key="2">
    <source>
        <dbReference type="EMBL" id="KAH3727299.1"/>
    </source>
</evidence>
<sequence length="119" mass="14414">MEFIYAEDEESTHYESWREKLNEHQFTDEEHISGDEESEIEKRRNEFIRLQMEQIEINIKAKTNARKYAENEDEEKKMKDEIKTGEQNKDTVFADVFKPKSRDQGVYEQHVKQGYIDDF</sequence>
<name>A0A9D4HQ20_DREPO</name>
<accession>A0A9D4HQ20</accession>
<reference evidence="2" key="2">
    <citation type="submission" date="2020-11" db="EMBL/GenBank/DDBJ databases">
        <authorList>
            <person name="McCartney M.A."/>
            <person name="Auch B."/>
            <person name="Kono T."/>
            <person name="Mallez S."/>
            <person name="Becker A."/>
            <person name="Gohl D.M."/>
            <person name="Silverstein K.A.T."/>
            <person name="Koren S."/>
            <person name="Bechman K.B."/>
            <person name="Herman A."/>
            <person name="Abrahante J.E."/>
            <person name="Garbe J."/>
        </authorList>
    </citation>
    <scope>NUCLEOTIDE SEQUENCE</scope>
    <source>
        <strain evidence="2">Duluth1</strain>
        <tissue evidence="2">Whole animal</tissue>
    </source>
</reference>
<keyword evidence="3" id="KW-1185">Reference proteome</keyword>
<dbReference type="Proteomes" id="UP000828390">
    <property type="component" value="Unassembled WGS sequence"/>
</dbReference>
<gene>
    <name evidence="2" type="ORF">DPMN_053229</name>
</gene>
<comment type="caution">
    <text evidence="2">The sequence shown here is derived from an EMBL/GenBank/DDBJ whole genome shotgun (WGS) entry which is preliminary data.</text>
</comment>
<keyword evidence="1" id="KW-0175">Coiled coil</keyword>
<evidence type="ECO:0000256" key="1">
    <source>
        <dbReference type="SAM" id="Coils"/>
    </source>
</evidence>
<dbReference type="EMBL" id="JAIWYP010000012">
    <property type="protein sequence ID" value="KAH3727299.1"/>
    <property type="molecule type" value="Genomic_DNA"/>
</dbReference>
<proteinExistence type="predicted"/>
<dbReference type="AlphaFoldDB" id="A0A9D4HQ20"/>
<feature type="coiled-coil region" evidence="1">
    <location>
        <begin position="52"/>
        <end position="88"/>
    </location>
</feature>